<proteinExistence type="predicted"/>
<reference evidence="2" key="1">
    <citation type="submission" date="2020-04" db="EMBL/GenBank/DDBJ databases">
        <authorList>
            <person name="Chiriac C."/>
            <person name="Salcher M."/>
            <person name="Ghai R."/>
            <person name="Kavagutti S V."/>
        </authorList>
    </citation>
    <scope>NUCLEOTIDE SEQUENCE</scope>
</reference>
<evidence type="ECO:0000256" key="1">
    <source>
        <dbReference type="SAM" id="MobiDB-lite"/>
    </source>
</evidence>
<accession>A0A6J5M434</accession>
<organism evidence="2">
    <name type="scientific">uncultured Caudovirales phage</name>
    <dbReference type="NCBI Taxonomy" id="2100421"/>
    <lineage>
        <taxon>Viruses</taxon>
        <taxon>Duplodnaviria</taxon>
        <taxon>Heunggongvirae</taxon>
        <taxon>Uroviricota</taxon>
        <taxon>Caudoviricetes</taxon>
        <taxon>Peduoviridae</taxon>
        <taxon>Maltschvirus</taxon>
        <taxon>Maltschvirus maltsch</taxon>
    </lineage>
</organism>
<protein>
    <submittedName>
        <fullName evidence="2">Uncharacterized protein</fullName>
    </submittedName>
</protein>
<feature type="compositionally biased region" description="Basic residues" evidence="1">
    <location>
        <begin position="62"/>
        <end position="71"/>
    </location>
</feature>
<feature type="region of interest" description="Disordered" evidence="1">
    <location>
        <begin position="1"/>
        <end position="21"/>
    </location>
</feature>
<evidence type="ECO:0000313" key="2">
    <source>
        <dbReference type="EMBL" id="CAB4141544.1"/>
    </source>
</evidence>
<feature type="compositionally biased region" description="Basic and acidic residues" evidence="1">
    <location>
        <begin position="104"/>
        <end position="114"/>
    </location>
</feature>
<sequence length="142" mass="15501">MLQYPRMLYKTPPARPGKRADMRVVKDQAECDQALAAGWHLKIEAADEASGFVYQKPVPKPLPKRVPKPKPPKPVNKLDPKWSAEQRAKAAAAAPEEVPQDDAPVTREELEAKATELGIPFNGRTSNKKLSGLIATALQQGG</sequence>
<feature type="region of interest" description="Disordered" evidence="1">
    <location>
        <begin position="58"/>
        <end position="124"/>
    </location>
</feature>
<name>A0A6J5M434_9CAUD</name>
<dbReference type="EMBL" id="LR796392">
    <property type="protein sequence ID" value="CAB4141544.1"/>
    <property type="molecule type" value="Genomic_DNA"/>
</dbReference>
<feature type="compositionally biased region" description="Basic and acidic residues" evidence="1">
    <location>
        <begin position="76"/>
        <end position="88"/>
    </location>
</feature>
<feature type="compositionally biased region" description="Low complexity" evidence="1">
    <location>
        <begin position="89"/>
        <end position="103"/>
    </location>
</feature>
<gene>
    <name evidence="2" type="ORF">UFOVP416_20</name>
</gene>